<keyword evidence="1" id="KW-0732">Signal</keyword>
<feature type="domain" description="Outer membrane protein assembly factor BamE" evidence="4">
    <location>
        <begin position="44"/>
        <end position="119"/>
    </location>
</feature>
<evidence type="ECO:0000256" key="2">
    <source>
        <dbReference type="ARBA" id="ARBA00023136"/>
    </source>
</evidence>
<evidence type="ECO:0000256" key="3">
    <source>
        <dbReference type="ARBA" id="ARBA00023237"/>
    </source>
</evidence>
<comment type="caution">
    <text evidence="5">The sequence shown here is derived from an EMBL/GenBank/DDBJ whole genome shotgun (WGS) entry which is preliminary data.</text>
</comment>
<keyword evidence="2" id="KW-0472">Membrane</keyword>
<reference evidence="5 6" key="1">
    <citation type="submission" date="2024-03" db="EMBL/GenBank/DDBJ databases">
        <title>Community enrichment and isolation of bacterial strains for fucoidan degradation.</title>
        <authorList>
            <person name="Sichert A."/>
        </authorList>
    </citation>
    <scope>NUCLEOTIDE SEQUENCE [LARGE SCALE GENOMIC DNA]</scope>
    <source>
        <strain evidence="5 6">AS62</strain>
    </source>
</reference>
<dbReference type="PANTHER" id="PTHR37482:SF1">
    <property type="entry name" value="OUTER MEMBRANE PROTEIN ASSEMBLY FACTOR BAME"/>
    <property type="match status" value="1"/>
</dbReference>
<dbReference type="PROSITE" id="PS51257">
    <property type="entry name" value="PROKAR_LIPOPROTEIN"/>
    <property type="match status" value="1"/>
</dbReference>
<proteinExistence type="predicted"/>
<dbReference type="PANTHER" id="PTHR37482">
    <property type="entry name" value="OUTER MEMBRANE PROTEIN ASSEMBLY FACTOR BAME"/>
    <property type="match status" value="1"/>
</dbReference>
<dbReference type="Proteomes" id="UP001477870">
    <property type="component" value="Unassembled WGS sequence"/>
</dbReference>
<name>A0ABU9T3C3_9HYPH</name>
<dbReference type="Pfam" id="PF04355">
    <property type="entry name" value="BamE"/>
    <property type="match status" value="1"/>
</dbReference>
<evidence type="ECO:0000259" key="4">
    <source>
        <dbReference type="Pfam" id="PF04355"/>
    </source>
</evidence>
<dbReference type="Gene3D" id="3.30.1450.10">
    <property type="match status" value="1"/>
</dbReference>
<keyword evidence="6" id="KW-1185">Reference proteome</keyword>
<protein>
    <submittedName>
        <fullName evidence="5">Outer membrane protein assembly factor BamE</fullName>
    </submittedName>
</protein>
<organism evidence="5 6">
    <name type="scientific">Ahrensia kielensis</name>
    <dbReference type="NCBI Taxonomy" id="76980"/>
    <lineage>
        <taxon>Bacteria</taxon>
        <taxon>Pseudomonadati</taxon>
        <taxon>Pseudomonadota</taxon>
        <taxon>Alphaproteobacteria</taxon>
        <taxon>Hyphomicrobiales</taxon>
        <taxon>Ahrensiaceae</taxon>
        <taxon>Ahrensia</taxon>
    </lineage>
</organism>
<dbReference type="InterPro" id="IPR007450">
    <property type="entry name" value="BamE_dom"/>
</dbReference>
<accession>A0ABU9T3C3</accession>
<dbReference type="InterPro" id="IPR037873">
    <property type="entry name" value="BamE-like"/>
</dbReference>
<keyword evidence="3" id="KW-0998">Cell outer membrane</keyword>
<gene>
    <name evidence="5" type="ORF">WNY59_03345</name>
</gene>
<sequence length="166" mass="17605">MAAKNSKTDKRGHFIAAAVAVAMLSVSGCSTSGVLGSKETFKQGYVVDEETMALVPVGSSREQVLLALGTPTTTNNFGGEIFYYISQTRVRSAQFLKPKLVDQRIFAIYFDDSDTVSRIADYGLKDGRVFDFVAGATPTGGKEQTFLGQIMSGTLGGPSASSVLGR</sequence>
<dbReference type="EMBL" id="JBBMQO010000002">
    <property type="protein sequence ID" value="MEM5500619.1"/>
    <property type="molecule type" value="Genomic_DNA"/>
</dbReference>
<evidence type="ECO:0000256" key="1">
    <source>
        <dbReference type="ARBA" id="ARBA00022729"/>
    </source>
</evidence>
<evidence type="ECO:0000313" key="6">
    <source>
        <dbReference type="Proteomes" id="UP001477870"/>
    </source>
</evidence>
<dbReference type="InterPro" id="IPR026592">
    <property type="entry name" value="BamE"/>
</dbReference>
<evidence type="ECO:0000313" key="5">
    <source>
        <dbReference type="EMBL" id="MEM5500619.1"/>
    </source>
</evidence>
<dbReference type="RefSeq" id="WP_342846913.1">
    <property type="nucleotide sequence ID" value="NZ_JBBMQO010000002.1"/>
</dbReference>